<dbReference type="Gene3D" id="3.20.20.60">
    <property type="entry name" value="Phosphoenolpyruvate-binding domains"/>
    <property type="match status" value="2"/>
</dbReference>
<dbReference type="InterPro" id="IPR040442">
    <property type="entry name" value="Pyrv_kinase-like_dom_sf"/>
</dbReference>
<evidence type="ECO:0000256" key="1">
    <source>
        <dbReference type="ARBA" id="ARBA00005568"/>
    </source>
</evidence>
<dbReference type="GO" id="GO:0005737">
    <property type="term" value="C:cytoplasm"/>
    <property type="evidence" value="ECO:0007669"/>
    <property type="project" value="TreeGrafter"/>
</dbReference>
<dbReference type="InterPro" id="IPR005000">
    <property type="entry name" value="Aldolase/citrate-lyase_domain"/>
</dbReference>
<dbReference type="PANTHER" id="PTHR30502">
    <property type="entry name" value="2-KETO-3-DEOXY-L-RHAMNONATE ALDOLASE"/>
    <property type="match status" value="1"/>
</dbReference>
<dbReference type="Pfam" id="PF03328">
    <property type="entry name" value="HpcH_HpaI"/>
    <property type="match status" value="1"/>
</dbReference>
<name>A0AAW6F6B8_PARDI</name>
<dbReference type="InterPro" id="IPR050251">
    <property type="entry name" value="HpcH-HpaI_aldolase"/>
</dbReference>
<keyword evidence="3 5" id="KW-0456">Lyase</keyword>
<dbReference type="Proteomes" id="UP001211522">
    <property type="component" value="Unassembled WGS sequence"/>
</dbReference>
<evidence type="ECO:0000313" key="6">
    <source>
        <dbReference type="Proteomes" id="UP001211522"/>
    </source>
</evidence>
<evidence type="ECO:0000259" key="4">
    <source>
        <dbReference type="Pfam" id="PF03328"/>
    </source>
</evidence>
<accession>A0AAW6F6B8</accession>
<dbReference type="GO" id="GO:0016832">
    <property type="term" value="F:aldehyde-lyase activity"/>
    <property type="evidence" value="ECO:0007669"/>
    <property type="project" value="TreeGrafter"/>
</dbReference>
<protein>
    <submittedName>
        <fullName evidence="5">Aldolase/citrate lyase family protein</fullName>
    </submittedName>
</protein>
<dbReference type="GO" id="GO:0046872">
    <property type="term" value="F:metal ion binding"/>
    <property type="evidence" value="ECO:0007669"/>
    <property type="project" value="UniProtKB-KW"/>
</dbReference>
<comment type="similarity">
    <text evidence="1">Belongs to the HpcH/HpaI aldolase family.</text>
</comment>
<dbReference type="SUPFAM" id="SSF51621">
    <property type="entry name" value="Phosphoenolpyruvate/pyruvate domain"/>
    <property type="match status" value="1"/>
</dbReference>
<keyword evidence="2" id="KW-0479">Metal-binding</keyword>
<reference evidence="5" key="1">
    <citation type="submission" date="2023-01" db="EMBL/GenBank/DDBJ databases">
        <title>Human gut microbiome strain richness.</title>
        <authorList>
            <person name="Chen-Liaw A."/>
        </authorList>
    </citation>
    <scope>NUCLEOTIDE SEQUENCE</scope>
    <source>
        <strain evidence="5">D35st1_E5_D35t1_190705</strain>
    </source>
</reference>
<organism evidence="5 6">
    <name type="scientific">Parabacteroides distasonis</name>
    <dbReference type="NCBI Taxonomy" id="823"/>
    <lineage>
        <taxon>Bacteria</taxon>
        <taxon>Pseudomonadati</taxon>
        <taxon>Bacteroidota</taxon>
        <taxon>Bacteroidia</taxon>
        <taxon>Bacteroidales</taxon>
        <taxon>Tannerellaceae</taxon>
        <taxon>Parabacteroides</taxon>
    </lineage>
</organism>
<gene>
    <name evidence="5" type="ORF">PN612_09540</name>
</gene>
<dbReference type="InterPro" id="IPR015813">
    <property type="entry name" value="Pyrv/PenolPyrv_kinase-like_dom"/>
</dbReference>
<evidence type="ECO:0000256" key="2">
    <source>
        <dbReference type="ARBA" id="ARBA00022723"/>
    </source>
</evidence>
<comment type="caution">
    <text evidence="5">The sequence shown here is derived from an EMBL/GenBank/DDBJ whole genome shotgun (WGS) entry which is preliminary data.</text>
</comment>
<evidence type="ECO:0000313" key="5">
    <source>
        <dbReference type="EMBL" id="MDB9138751.1"/>
    </source>
</evidence>
<sequence>MVQRKNLKLMYITNKPAVAQIAEEAGVDWIFVDMEFIGKDNRQGGLDTVQNHHTIDDIRNVKNAVQRAKVLVRVNPIHKAVDGYFDSEEEIDATIEAGVDILMLPFFHSVQEVQKFIGLVKKGCEKYCKSFGEDVKTCLLLETPEAAILLDEIMNVPGINMIHIGLNDLYLAMGMKFMFQLLADGIVEMLAKKISAKGIPFGFGGIASLHSGALPGSVVLKEHYRLGSSMVIVGRSFCNTNVITDENEIRRIFNEGIAEIRKLEAEAQKVVEYFNENHQQLVESVETIVENIKAKEA</sequence>
<feature type="domain" description="HpcH/HpaI aldolase/citrate lyase" evidence="4">
    <location>
        <begin position="13"/>
        <end position="176"/>
    </location>
</feature>
<evidence type="ECO:0000256" key="3">
    <source>
        <dbReference type="ARBA" id="ARBA00023239"/>
    </source>
</evidence>
<dbReference type="EMBL" id="JAQMPX010000068">
    <property type="protein sequence ID" value="MDB9138751.1"/>
    <property type="molecule type" value="Genomic_DNA"/>
</dbReference>
<dbReference type="RefSeq" id="WP_270645613.1">
    <property type="nucleotide sequence ID" value="NZ_JAQEWV010000001.1"/>
</dbReference>
<dbReference type="AlphaFoldDB" id="A0AAW6F6B8"/>
<dbReference type="PANTHER" id="PTHR30502:SF0">
    <property type="entry name" value="PHOSPHOENOLPYRUVATE CARBOXYLASE FAMILY PROTEIN"/>
    <property type="match status" value="1"/>
</dbReference>
<proteinExistence type="inferred from homology"/>